<accession>A0A2K8MS47</accession>
<dbReference type="Gene3D" id="3.40.50.620">
    <property type="entry name" value="HUPs"/>
    <property type="match status" value="2"/>
</dbReference>
<evidence type="ECO:0000256" key="1">
    <source>
        <dbReference type="ARBA" id="ARBA00005187"/>
    </source>
</evidence>
<dbReference type="InterPro" id="IPR017932">
    <property type="entry name" value="GATase_2_dom"/>
</dbReference>
<comment type="pathway">
    <text evidence="1">Amino-acid biosynthesis; L-asparagine biosynthesis; L-asparagine from L-aspartate (L-Gln route): step 1/1.</text>
</comment>
<sequence length="715" mass="78383">MRARFEFGQRNLGAQREAEESVFVHFGLACSGSFPSRPCARGTAPVVRHPRRCDGGAIAQLLPAQGAEGMTALAGVWNFTGEPSAGAAARRMLAAQRIYGPHGDAAWDGGDVAIGRAIYEILPEDVHDRGPIIGGGGRFRLVADVRLDNRDELGAALCIDVDEARTLPDAAIVMRAWERWEMDSFARLYGDYAFALWDEAEHRLVLARDHVGARPLHYHRNASFLAFASMPKGLHALPEIPYAPDEIRAAEFLALMAERGPRSFFAKVSRVEAGQCAVIGRAGITRIWHWHPPTRTPMPVRGTDYAEGLRAHLDAAVAARLRGAGARVGSHLSAGFDSGSVCATAARLMSANGRVVAFTAVPRPGFTGAAGPFRINDEGDLAAATAAKYPNIEHVRVHSSGASALTDLDRDYFLFERPLANADVQQRWNQINAEARDRGIRVMLTAQSGNATISFSGLSYLPELVRRGRLPELLRVAGALVRNRDLRWRGALLQALGPWIPQSLWVLLHEIRSGYRPALSTYSMLKPGRLEAALQADESGDHSDFDPSYRPRSDATDLQRWMLSRVDFGNNQKGVLAGWGVDLRDPTADRRLAEYCMSIPLAAILDQGRLRGLARTAFADLLPPSVLDERRKGHQAADWFESFASQRDHVCGEIDRLAQVGAATAALDMERMRRLAEDWPVGGWTTPGIEARYRHALLRGMVSGHFLRKSSRSNV</sequence>
<gene>
    <name evidence="5" type="ORF">CVN68_22045</name>
</gene>
<dbReference type="SUPFAM" id="SSF56235">
    <property type="entry name" value="N-terminal nucleophile aminohydrolases (Ntn hydrolases)"/>
    <property type="match status" value="1"/>
</dbReference>
<name>A0A2K8MS47_9SPHN</name>
<protein>
    <recommendedName>
        <fullName evidence="2">asparagine synthase (glutamine-hydrolyzing)</fullName>
        <ecNumber evidence="2">6.3.5.4</ecNumber>
    </recommendedName>
</protein>
<dbReference type="InterPro" id="IPR051786">
    <property type="entry name" value="ASN_synthetase/amidase"/>
</dbReference>
<dbReference type="PANTHER" id="PTHR43284:SF1">
    <property type="entry name" value="ASPARAGINE SYNTHETASE"/>
    <property type="match status" value="1"/>
</dbReference>
<dbReference type="GO" id="GO:0006529">
    <property type="term" value="P:asparagine biosynthetic process"/>
    <property type="evidence" value="ECO:0007669"/>
    <property type="project" value="InterPro"/>
</dbReference>
<dbReference type="Pfam" id="PF13537">
    <property type="entry name" value="GATase_7"/>
    <property type="match status" value="1"/>
</dbReference>
<keyword evidence="6" id="KW-1185">Reference proteome</keyword>
<dbReference type="Pfam" id="PF00733">
    <property type="entry name" value="Asn_synthase"/>
    <property type="match status" value="1"/>
</dbReference>
<dbReference type="KEGG" id="sphc:CVN68_22045"/>
<dbReference type="Proteomes" id="UP000229081">
    <property type="component" value="Chromosome"/>
</dbReference>
<evidence type="ECO:0000313" key="5">
    <source>
        <dbReference type="EMBL" id="ATY34311.1"/>
    </source>
</evidence>
<dbReference type="InterPro" id="IPR029055">
    <property type="entry name" value="Ntn_hydrolases_N"/>
</dbReference>
<dbReference type="PANTHER" id="PTHR43284">
    <property type="entry name" value="ASPARAGINE SYNTHETASE (GLUTAMINE-HYDROLYZING)"/>
    <property type="match status" value="1"/>
</dbReference>
<dbReference type="InterPro" id="IPR014729">
    <property type="entry name" value="Rossmann-like_a/b/a_fold"/>
</dbReference>
<dbReference type="Gene3D" id="3.60.20.10">
    <property type="entry name" value="Glutamine Phosphoribosylpyrophosphate, subunit 1, domain 1"/>
    <property type="match status" value="1"/>
</dbReference>
<evidence type="ECO:0000313" key="6">
    <source>
        <dbReference type="Proteomes" id="UP000229081"/>
    </source>
</evidence>
<dbReference type="GO" id="GO:0005829">
    <property type="term" value="C:cytosol"/>
    <property type="evidence" value="ECO:0007669"/>
    <property type="project" value="TreeGrafter"/>
</dbReference>
<evidence type="ECO:0000256" key="3">
    <source>
        <dbReference type="ARBA" id="ARBA00048741"/>
    </source>
</evidence>
<dbReference type="SUPFAM" id="SSF52402">
    <property type="entry name" value="Adenine nucleotide alpha hydrolases-like"/>
    <property type="match status" value="1"/>
</dbReference>
<organism evidence="5 6">
    <name type="scientific">Sphingomonas psychrotolerans</name>
    <dbReference type="NCBI Taxonomy" id="1327635"/>
    <lineage>
        <taxon>Bacteria</taxon>
        <taxon>Pseudomonadati</taxon>
        <taxon>Pseudomonadota</taxon>
        <taxon>Alphaproteobacteria</taxon>
        <taxon>Sphingomonadales</taxon>
        <taxon>Sphingomonadaceae</taxon>
        <taxon>Sphingomonas</taxon>
    </lineage>
</organism>
<evidence type="ECO:0000259" key="4">
    <source>
        <dbReference type="PROSITE" id="PS51278"/>
    </source>
</evidence>
<dbReference type="AlphaFoldDB" id="A0A2K8MS47"/>
<dbReference type="PROSITE" id="PS51278">
    <property type="entry name" value="GATASE_TYPE_2"/>
    <property type="match status" value="1"/>
</dbReference>
<dbReference type="EMBL" id="CP024923">
    <property type="protein sequence ID" value="ATY34311.1"/>
    <property type="molecule type" value="Genomic_DNA"/>
</dbReference>
<reference evidence="5 6" key="1">
    <citation type="submission" date="2017-11" db="EMBL/GenBank/DDBJ databases">
        <title>Complete genome sequence of Sphingomonas sp. Strain Cra20, a psychrotolerant potential plant growth promoting rhizobacteria.</title>
        <authorList>
            <person name="Luo Y."/>
        </authorList>
    </citation>
    <scope>NUCLEOTIDE SEQUENCE [LARGE SCALE GENOMIC DNA]</scope>
    <source>
        <strain evidence="5 6">Cra20</strain>
    </source>
</reference>
<dbReference type="InterPro" id="IPR001962">
    <property type="entry name" value="Asn_synthase"/>
</dbReference>
<proteinExistence type="predicted"/>
<dbReference type="GO" id="GO:0004066">
    <property type="term" value="F:asparagine synthase (glutamine-hydrolyzing) activity"/>
    <property type="evidence" value="ECO:0007669"/>
    <property type="project" value="UniProtKB-EC"/>
</dbReference>
<dbReference type="EC" id="6.3.5.4" evidence="2"/>
<comment type="catalytic activity">
    <reaction evidence="3">
        <text>L-aspartate + L-glutamine + ATP + H2O = L-asparagine + L-glutamate + AMP + diphosphate + H(+)</text>
        <dbReference type="Rhea" id="RHEA:12228"/>
        <dbReference type="ChEBI" id="CHEBI:15377"/>
        <dbReference type="ChEBI" id="CHEBI:15378"/>
        <dbReference type="ChEBI" id="CHEBI:29985"/>
        <dbReference type="ChEBI" id="CHEBI:29991"/>
        <dbReference type="ChEBI" id="CHEBI:30616"/>
        <dbReference type="ChEBI" id="CHEBI:33019"/>
        <dbReference type="ChEBI" id="CHEBI:58048"/>
        <dbReference type="ChEBI" id="CHEBI:58359"/>
        <dbReference type="ChEBI" id="CHEBI:456215"/>
        <dbReference type="EC" id="6.3.5.4"/>
    </reaction>
</comment>
<evidence type="ECO:0000256" key="2">
    <source>
        <dbReference type="ARBA" id="ARBA00012737"/>
    </source>
</evidence>
<feature type="domain" description="Glutamine amidotransferase type-2" evidence="4">
    <location>
        <begin position="71"/>
        <end position="282"/>
    </location>
</feature>